<organism evidence="1 2">
    <name type="scientific">Hamiltosporidium tvaerminnensis</name>
    <dbReference type="NCBI Taxonomy" id="1176355"/>
    <lineage>
        <taxon>Eukaryota</taxon>
        <taxon>Fungi</taxon>
        <taxon>Fungi incertae sedis</taxon>
        <taxon>Microsporidia</taxon>
        <taxon>Dubosqiidae</taxon>
        <taxon>Hamiltosporidium</taxon>
    </lineage>
</organism>
<gene>
    <name evidence="1" type="ORF">CWI37_0183p0010</name>
</gene>
<accession>A0A4V2JVH7</accession>
<reference evidence="1 2" key="1">
    <citation type="submission" date="2017-12" db="EMBL/GenBank/DDBJ databases">
        <authorList>
            <person name="Pombert J.-F."/>
            <person name="Haag K.L."/>
            <person name="Ebert D."/>
        </authorList>
    </citation>
    <scope>NUCLEOTIDE SEQUENCE [LARGE SCALE GENOMIC DNA]</scope>
    <source>
        <strain evidence="1">FI-OER-3-3</strain>
    </source>
</reference>
<comment type="caution">
    <text evidence="1">The sequence shown here is derived from an EMBL/GenBank/DDBJ whole genome shotgun (WGS) entry which is preliminary data.</text>
</comment>
<proteinExistence type="predicted"/>
<protein>
    <submittedName>
        <fullName evidence="1">Uncharacterized protein</fullName>
    </submittedName>
</protein>
<sequence length="390" mass="45767">MRISSFVLTSSLLLKHVYSLIHSIFLIKFINIRIMQPNFCLVFSFGNFIFTSNPPTELENMCENNRFFIKNYIRSAISFYFLYNYFYCCDNKKIETKRIESPELSLFNQQVETFDASGVKICKDMTCKELKNRFLTKFPNYDLMMFKNIFFDKADSLIPVLDELKNEIARFVLNEISNDDSIIVNCLVKFFTETEGIAPERLSSNSCKDDMNLGIVSSDYSGLLYKNLDKLISNNIFKGRFLKGIQNYDLIHLKKIYYMNEVFPINIFNQLKNKITEFVLSKISKDDSIIVNCFADAFSNTESLIPYGINCGSNGYLSISKLISNDYGEELYRILEAQILQNILNWYESKEFRNLFYDVLRFSIRYLKIDSGNKKENRHEESHSYNIKRI</sequence>
<evidence type="ECO:0000313" key="2">
    <source>
        <dbReference type="Proteomes" id="UP000292362"/>
    </source>
</evidence>
<dbReference type="Proteomes" id="UP000292362">
    <property type="component" value="Unassembled WGS sequence"/>
</dbReference>
<dbReference type="VEuPathDB" id="MicrosporidiaDB:CWI37_0183p0010"/>
<name>A0A4V2JVH7_9MICR</name>
<evidence type="ECO:0000313" key="1">
    <source>
        <dbReference type="EMBL" id="TBU04102.1"/>
    </source>
</evidence>
<dbReference type="AlphaFoldDB" id="A0A4V2JVH7"/>
<dbReference type="EMBL" id="PITJ01000183">
    <property type="protein sequence ID" value="TBU04102.1"/>
    <property type="molecule type" value="Genomic_DNA"/>
</dbReference>